<evidence type="ECO:0000256" key="2">
    <source>
        <dbReference type="ARBA" id="ARBA00007683"/>
    </source>
</evidence>
<evidence type="ECO:0000256" key="7">
    <source>
        <dbReference type="ARBA" id="ARBA00023006"/>
    </source>
</evidence>
<dbReference type="GO" id="GO:0015031">
    <property type="term" value="P:protein transport"/>
    <property type="evidence" value="ECO:0007669"/>
    <property type="project" value="UniProtKB-KW"/>
</dbReference>
<reference evidence="9 10" key="1">
    <citation type="journal article" date="2018" name="Genome Biol. Evol.">
        <title>Multiple Roots of Fruiting Body Formation in Amoebozoa.</title>
        <authorList>
            <person name="Hillmann F."/>
            <person name="Forbes G."/>
            <person name="Novohradska S."/>
            <person name="Ferling I."/>
            <person name="Riege K."/>
            <person name="Groth M."/>
            <person name="Westermann M."/>
            <person name="Marz M."/>
            <person name="Spaller T."/>
            <person name="Winckler T."/>
            <person name="Schaap P."/>
            <person name="Glockner G."/>
        </authorList>
    </citation>
    <scope>NUCLEOTIDE SEQUENCE [LARGE SCALE GENOMIC DNA]</scope>
    <source>
        <strain evidence="9 10">Jena</strain>
    </source>
</reference>
<proteinExistence type="inferred from homology"/>
<keyword evidence="6" id="KW-0653">Protein transport</keyword>
<dbReference type="EMBL" id="MDYQ01000093">
    <property type="protein sequence ID" value="PRP82954.1"/>
    <property type="molecule type" value="Genomic_DNA"/>
</dbReference>
<gene>
    <name evidence="9" type="ORF">PROFUN_06731</name>
</gene>
<evidence type="ECO:0000256" key="1">
    <source>
        <dbReference type="ARBA" id="ARBA00004496"/>
    </source>
</evidence>
<keyword evidence="3" id="KW-0813">Transport</keyword>
<dbReference type="AlphaFoldDB" id="A0A2P6NG79"/>
<organism evidence="9 10">
    <name type="scientific">Planoprotostelium fungivorum</name>
    <dbReference type="NCBI Taxonomy" id="1890364"/>
    <lineage>
        <taxon>Eukaryota</taxon>
        <taxon>Amoebozoa</taxon>
        <taxon>Evosea</taxon>
        <taxon>Variosea</taxon>
        <taxon>Cavosteliida</taxon>
        <taxon>Cavosteliaceae</taxon>
        <taxon>Planoprotostelium</taxon>
    </lineage>
</organism>
<protein>
    <submittedName>
        <fullName evidence="9">Uncharacterized protein</fullName>
    </submittedName>
</protein>
<evidence type="ECO:0000313" key="9">
    <source>
        <dbReference type="EMBL" id="PRP82954.1"/>
    </source>
</evidence>
<dbReference type="PANTHER" id="PTHR12866">
    <property type="entry name" value="UBIQUITIN-LIKE-CONJUGATING ENZYME ATG3"/>
    <property type="match status" value="1"/>
</dbReference>
<accession>A0A2P6NG79</accession>
<evidence type="ECO:0000313" key="10">
    <source>
        <dbReference type="Proteomes" id="UP000241769"/>
    </source>
</evidence>
<evidence type="ECO:0000256" key="8">
    <source>
        <dbReference type="SAM" id="MobiDB-lite"/>
    </source>
</evidence>
<keyword evidence="5" id="KW-0833">Ubl conjugation pathway</keyword>
<evidence type="ECO:0000256" key="4">
    <source>
        <dbReference type="ARBA" id="ARBA00022490"/>
    </source>
</evidence>
<feature type="region of interest" description="Disordered" evidence="8">
    <location>
        <begin position="116"/>
        <end position="144"/>
    </location>
</feature>
<dbReference type="Pfam" id="PF03987">
    <property type="entry name" value="Autophagy_act_C"/>
    <property type="match status" value="1"/>
</dbReference>
<keyword evidence="7" id="KW-0072">Autophagy</keyword>
<dbReference type="Proteomes" id="UP000241769">
    <property type="component" value="Unassembled WGS sequence"/>
</dbReference>
<dbReference type="GO" id="GO:0000422">
    <property type="term" value="P:autophagy of mitochondrion"/>
    <property type="evidence" value="ECO:0007669"/>
    <property type="project" value="TreeGrafter"/>
</dbReference>
<dbReference type="Gene3D" id="3.30.1460.50">
    <property type="match status" value="1"/>
</dbReference>
<evidence type="ECO:0000256" key="3">
    <source>
        <dbReference type="ARBA" id="ARBA00022448"/>
    </source>
</evidence>
<dbReference type="GO" id="GO:0061723">
    <property type="term" value="P:glycophagy"/>
    <property type="evidence" value="ECO:0007669"/>
    <property type="project" value="TreeGrafter"/>
</dbReference>
<dbReference type="STRING" id="1890364.A0A2P6NG79"/>
<name>A0A2P6NG79_9EUKA</name>
<comment type="subcellular location">
    <subcellularLocation>
        <location evidence="1">Cytoplasm</location>
    </subcellularLocation>
</comment>
<evidence type="ECO:0000256" key="6">
    <source>
        <dbReference type="ARBA" id="ARBA00022927"/>
    </source>
</evidence>
<dbReference type="FunCoup" id="A0A2P6NG79">
    <property type="interactions" value="991"/>
</dbReference>
<dbReference type="InterPro" id="IPR007135">
    <property type="entry name" value="Atg3/Atg10"/>
</dbReference>
<comment type="caution">
    <text evidence="9">The sequence shown here is derived from an EMBL/GenBank/DDBJ whole genome shotgun (WGS) entry which is preliminary data.</text>
</comment>
<sequence length="278" mass="31482">MAGLKTLFYEKMTDLSNMMTNPLSTSKFLEEGVLTPEEFVAAGDLLVLKTPSWTWQPGNPKMLQKGLPKDKHYIVIKNVPSSMRISALESRSALSENREIEDGEWIATHINESALSEEAEDIPEIPTTNEKRDTNSDDDNIPEIDLDSLTVGDAENEDEGTLRNTNIVRTRTYDLSICYDQYHQTPRLWLFGYDENGKALTPEQVLEDISQEHVNKTVTIASHPHTGIPQAYIHPCKHALVMKKIIGRMVDSGKTPRVDQYLFLFLKFLHAAIPTIER</sequence>
<dbReference type="GO" id="GO:0000407">
    <property type="term" value="C:phagophore assembly site"/>
    <property type="evidence" value="ECO:0007669"/>
    <property type="project" value="TreeGrafter"/>
</dbReference>
<dbReference type="InParanoid" id="A0A2P6NG79"/>
<dbReference type="GO" id="GO:0044804">
    <property type="term" value="P:nucleophagy"/>
    <property type="evidence" value="ECO:0007669"/>
    <property type="project" value="TreeGrafter"/>
</dbReference>
<dbReference type="PANTHER" id="PTHR12866:SF2">
    <property type="entry name" value="UBIQUITIN-LIKE-CONJUGATING ENZYME ATG3"/>
    <property type="match status" value="1"/>
</dbReference>
<dbReference type="GO" id="GO:0019776">
    <property type="term" value="F:Atg8-family ligase activity"/>
    <property type="evidence" value="ECO:0007669"/>
    <property type="project" value="TreeGrafter"/>
</dbReference>
<keyword evidence="4" id="KW-0963">Cytoplasm</keyword>
<keyword evidence="10" id="KW-1185">Reference proteome</keyword>
<dbReference type="GO" id="GO:0000045">
    <property type="term" value="P:autophagosome assembly"/>
    <property type="evidence" value="ECO:0007669"/>
    <property type="project" value="TreeGrafter"/>
</dbReference>
<evidence type="ECO:0000256" key="5">
    <source>
        <dbReference type="ARBA" id="ARBA00022786"/>
    </source>
</evidence>
<comment type="similarity">
    <text evidence="2">Belongs to the ATG3 family.</text>
</comment>
<dbReference type="OrthoDB" id="1584384at2759"/>
<dbReference type="GO" id="GO:0005829">
    <property type="term" value="C:cytosol"/>
    <property type="evidence" value="ECO:0007669"/>
    <property type="project" value="TreeGrafter"/>
</dbReference>